<dbReference type="HAMAP" id="MF_01844">
    <property type="entry name" value="NhaA"/>
    <property type="match status" value="1"/>
</dbReference>
<evidence type="ECO:0000313" key="12">
    <source>
        <dbReference type="EMBL" id="XAN06594.1"/>
    </source>
</evidence>
<sequence length="417" mass="43506">MGTHSPSRRVRVFGVTADDLRVIPKFLRPAPVGGALMLAATIAALLWANLGPEAYESVRQFPVGPLTIQHWATDGLLTLFFFVAGLELKRELTSGTLANPAAALVPVVAAVAGMAVPAGIYVAVNLAMPGGNLGGWAIPMATDIAFALAILAAVAPKLPIGLRAFLLTLAIVDDLGAILVIALVFTSDLALGWLAGALACAAAWWFLQRRRVSLWPVYVVLFGIAWWCMLSSGVHATIAGVLLGLLSRSDADDPHDPADRWIHFWHPVSAGLVVPIFALMAAGVRVSPAALEDMFTSPVGLGVVLGLTLGKALGVFAGAYATTRFTRAELTPGLKWSEVFAVSILAGVGFTVALFVTELAFPGRPDLLEQGKAAVLTASVIAAIIATIVLRSRARVRAGTGSVPETRPGVGTTGPEH</sequence>
<evidence type="ECO:0000256" key="4">
    <source>
        <dbReference type="ARBA" id="ARBA00022475"/>
    </source>
</evidence>
<keyword evidence="4 11" id="KW-1003">Cell membrane</keyword>
<evidence type="ECO:0000313" key="13">
    <source>
        <dbReference type="Proteomes" id="UP001442841"/>
    </source>
</evidence>
<feature type="transmembrane region" description="Helical" evidence="11">
    <location>
        <begin position="373"/>
        <end position="390"/>
    </location>
</feature>
<feature type="transmembrane region" description="Helical" evidence="11">
    <location>
        <begin position="299"/>
        <end position="320"/>
    </location>
</feature>
<evidence type="ECO:0000256" key="10">
    <source>
        <dbReference type="ARBA" id="ARBA00023201"/>
    </source>
</evidence>
<dbReference type="NCBIfam" id="TIGR00773">
    <property type="entry name" value="NhaA"/>
    <property type="match status" value="1"/>
</dbReference>
<evidence type="ECO:0000256" key="1">
    <source>
        <dbReference type="ARBA" id="ARBA00004429"/>
    </source>
</evidence>
<feature type="transmembrane region" description="Helical" evidence="11">
    <location>
        <begin position="100"/>
        <end position="124"/>
    </location>
</feature>
<accession>A0ABZ3FNA0</accession>
<feature type="transmembrane region" description="Helical" evidence="11">
    <location>
        <begin position="136"/>
        <end position="155"/>
    </location>
</feature>
<dbReference type="PANTHER" id="PTHR30341:SF0">
    <property type="entry name" value="NA(+)_H(+) ANTIPORTER NHAA"/>
    <property type="match status" value="1"/>
</dbReference>
<organism evidence="12 13">
    <name type="scientific">Ammonicoccus fulvus</name>
    <dbReference type="NCBI Taxonomy" id="3138240"/>
    <lineage>
        <taxon>Bacteria</taxon>
        <taxon>Bacillati</taxon>
        <taxon>Actinomycetota</taxon>
        <taxon>Actinomycetes</taxon>
        <taxon>Propionibacteriales</taxon>
        <taxon>Propionibacteriaceae</taxon>
        <taxon>Ammonicoccus</taxon>
    </lineage>
</organism>
<keyword evidence="6 11" id="KW-1133">Transmembrane helix</keyword>
<dbReference type="PANTHER" id="PTHR30341">
    <property type="entry name" value="SODIUM ION/PROTON ANTIPORTER NHAA-RELATED"/>
    <property type="match status" value="1"/>
</dbReference>
<dbReference type="InterPro" id="IPR023171">
    <property type="entry name" value="Na/H_antiporter_dom_sf"/>
</dbReference>
<keyword evidence="8 11" id="KW-0406">Ion transport</keyword>
<proteinExistence type="inferred from homology"/>
<protein>
    <recommendedName>
        <fullName evidence="11">Na(+)/H(+) antiporter NhaA</fullName>
    </recommendedName>
    <alternativeName>
        <fullName evidence="11">Sodium/proton antiporter NhaA</fullName>
    </alternativeName>
</protein>
<feature type="transmembrane region" description="Helical" evidence="11">
    <location>
        <begin position="190"/>
        <end position="207"/>
    </location>
</feature>
<reference evidence="12 13" key="1">
    <citation type="submission" date="2024-04" db="EMBL/GenBank/DDBJ databases">
        <title>Isolation of an actinomycete strain from pig manure.</title>
        <authorList>
            <person name="Gong T."/>
            <person name="Yu Z."/>
            <person name="An M."/>
            <person name="Wei C."/>
            <person name="Yang W."/>
            <person name="Liu L."/>
        </authorList>
    </citation>
    <scope>NUCLEOTIDE SEQUENCE [LARGE SCALE GENOMIC DNA]</scope>
    <source>
        <strain evidence="12 13">ZF39</strain>
    </source>
</reference>
<keyword evidence="2 11" id="KW-0813">Transport</keyword>
<evidence type="ECO:0000256" key="6">
    <source>
        <dbReference type="ARBA" id="ARBA00022989"/>
    </source>
</evidence>
<keyword evidence="9 11" id="KW-0472">Membrane</keyword>
<dbReference type="Pfam" id="PF06965">
    <property type="entry name" value="Na_H_antiport_1"/>
    <property type="match status" value="1"/>
</dbReference>
<feature type="transmembrane region" description="Helical" evidence="11">
    <location>
        <begin position="68"/>
        <end position="88"/>
    </location>
</feature>
<dbReference type="RefSeq" id="WP_425308024.1">
    <property type="nucleotide sequence ID" value="NZ_CP154795.1"/>
</dbReference>
<feature type="transmembrane region" description="Helical" evidence="11">
    <location>
        <begin position="264"/>
        <end position="287"/>
    </location>
</feature>
<dbReference type="Proteomes" id="UP001442841">
    <property type="component" value="Chromosome"/>
</dbReference>
<evidence type="ECO:0000256" key="9">
    <source>
        <dbReference type="ARBA" id="ARBA00023136"/>
    </source>
</evidence>
<feature type="transmembrane region" description="Helical" evidence="11">
    <location>
        <begin position="340"/>
        <end position="361"/>
    </location>
</feature>
<feature type="transmembrane region" description="Helical" evidence="11">
    <location>
        <begin position="219"/>
        <end position="244"/>
    </location>
</feature>
<gene>
    <name evidence="11 12" type="primary">nhaA</name>
    <name evidence="12" type="ORF">AADG42_04480</name>
</gene>
<keyword evidence="13" id="KW-1185">Reference proteome</keyword>
<dbReference type="EMBL" id="CP154795">
    <property type="protein sequence ID" value="XAN06594.1"/>
    <property type="molecule type" value="Genomic_DNA"/>
</dbReference>
<comment type="subcellular location">
    <subcellularLocation>
        <location evidence="1">Cell inner membrane</location>
        <topology evidence="1">Multi-pass membrane protein</topology>
    </subcellularLocation>
    <subcellularLocation>
        <location evidence="11">Cell membrane</location>
        <topology evidence="11">Multi-pass membrane protein</topology>
    </subcellularLocation>
</comment>
<dbReference type="InterPro" id="IPR004670">
    <property type="entry name" value="NhaA"/>
</dbReference>
<comment type="function">
    <text evidence="11">Na(+)/H(+) antiporter that extrudes sodium in exchange for external protons.</text>
</comment>
<keyword evidence="3 11" id="KW-0050">Antiport</keyword>
<evidence type="ECO:0000256" key="5">
    <source>
        <dbReference type="ARBA" id="ARBA00022692"/>
    </source>
</evidence>
<dbReference type="Gene3D" id="1.20.1530.10">
    <property type="entry name" value="Na+/H+ antiporter like domain"/>
    <property type="match status" value="1"/>
</dbReference>
<evidence type="ECO:0000256" key="7">
    <source>
        <dbReference type="ARBA" id="ARBA00023053"/>
    </source>
</evidence>
<keyword evidence="7 11" id="KW-0915">Sodium</keyword>
<name>A0ABZ3FNA0_9ACTN</name>
<feature type="transmembrane region" description="Helical" evidence="11">
    <location>
        <begin position="30"/>
        <end position="48"/>
    </location>
</feature>
<feature type="transmembrane region" description="Helical" evidence="11">
    <location>
        <begin position="162"/>
        <end position="184"/>
    </location>
</feature>
<evidence type="ECO:0000256" key="2">
    <source>
        <dbReference type="ARBA" id="ARBA00022448"/>
    </source>
</evidence>
<evidence type="ECO:0000256" key="11">
    <source>
        <dbReference type="HAMAP-Rule" id="MF_01844"/>
    </source>
</evidence>
<comment type="catalytic activity">
    <reaction evidence="11">
        <text>Na(+)(in) + 2 H(+)(out) = Na(+)(out) + 2 H(+)(in)</text>
        <dbReference type="Rhea" id="RHEA:29251"/>
        <dbReference type="ChEBI" id="CHEBI:15378"/>
        <dbReference type="ChEBI" id="CHEBI:29101"/>
    </reaction>
</comment>
<comment type="similarity">
    <text evidence="11">Belongs to the NhaA Na(+)/H(+) (TC 2.A.33) antiporter family.</text>
</comment>
<keyword evidence="5 11" id="KW-0812">Transmembrane</keyword>
<evidence type="ECO:0000256" key="3">
    <source>
        <dbReference type="ARBA" id="ARBA00022449"/>
    </source>
</evidence>
<keyword evidence="10 11" id="KW-0739">Sodium transport</keyword>
<evidence type="ECO:0000256" key="8">
    <source>
        <dbReference type="ARBA" id="ARBA00023065"/>
    </source>
</evidence>